<dbReference type="AlphaFoldDB" id="A0A919JAQ7"/>
<evidence type="ECO:0000313" key="2">
    <source>
        <dbReference type="Proteomes" id="UP000598174"/>
    </source>
</evidence>
<sequence>MDEADFGFWGWCRHGEVVLMSAELELAAWTVDGEKLWTTFVEPPWSYDIDAGRVRVDVMGSVRSFDLRRGP</sequence>
<organism evidence="1 2">
    <name type="scientific">Paractinoplanes ferrugineus</name>
    <dbReference type="NCBI Taxonomy" id="113564"/>
    <lineage>
        <taxon>Bacteria</taxon>
        <taxon>Bacillati</taxon>
        <taxon>Actinomycetota</taxon>
        <taxon>Actinomycetes</taxon>
        <taxon>Micromonosporales</taxon>
        <taxon>Micromonosporaceae</taxon>
        <taxon>Paractinoplanes</taxon>
    </lineage>
</organism>
<name>A0A919JAQ7_9ACTN</name>
<comment type="caution">
    <text evidence="1">The sequence shown here is derived from an EMBL/GenBank/DDBJ whole genome shotgun (WGS) entry which is preliminary data.</text>
</comment>
<reference evidence="1" key="1">
    <citation type="submission" date="2021-01" db="EMBL/GenBank/DDBJ databases">
        <title>Whole genome shotgun sequence of Actinoplanes ferrugineus NBRC 15555.</title>
        <authorList>
            <person name="Komaki H."/>
            <person name="Tamura T."/>
        </authorList>
    </citation>
    <scope>NUCLEOTIDE SEQUENCE</scope>
    <source>
        <strain evidence="1">NBRC 15555</strain>
    </source>
</reference>
<dbReference type="Proteomes" id="UP000598174">
    <property type="component" value="Unassembled WGS sequence"/>
</dbReference>
<dbReference type="RefSeq" id="WP_344224635.1">
    <property type="nucleotide sequence ID" value="NZ_BAAABP010000059.1"/>
</dbReference>
<evidence type="ECO:0000313" key="1">
    <source>
        <dbReference type="EMBL" id="GIE16422.1"/>
    </source>
</evidence>
<proteinExistence type="predicted"/>
<accession>A0A919JAQ7</accession>
<keyword evidence="2" id="KW-1185">Reference proteome</keyword>
<protein>
    <submittedName>
        <fullName evidence="1">Uncharacterized protein</fullName>
    </submittedName>
</protein>
<gene>
    <name evidence="1" type="ORF">Afe05nite_82620</name>
</gene>
<dbReference type="EMBL" id="BOMM01000085">
    <property type="protein sequence ID" value="GIE16422.1"/>
    <property type="molecule type" value="Genomic_DNA"/>
</dbReference>